<feature type="chain" id="PRO_5044497957" evidence="2">
    <location>
        <begin position="30"/>
        <end position="119"/>
    </location>
</feature>
<evidence type="ECO:0000256" key="2">
    <source>
        <dbReference type="SAM" id="SignalP"/>
    </source>
</evidence>
<dbReference type="PANTHER" id="PTHR34606">
    <property type="entry name" value="BON DOMAIN-CONTAINING PROTEIN"/>
    <property type="match status" value="1"/>
</dbReference>
<dbReference type="GeneID" id="97015901"/>
<dbReference type="InterPro" id="IPR007055">
    <property type="entry name" value="BON_dom"/>
</dbReference>
<keyword evidence="2" id="KW-0732">Signal</keyword>
<evidence type="ECO:0000259" key="3">
    <source>
        <dbReference type="PROSITE" id="PS50914"/>
    </source>
</evidence>
<comment type="caution">
    <text evidence="4">The sequence shown here is derived from an EMBL/GenBank/DDBJ whole genome shotgun (WGS) entry which is preliminary data.</text>
</comment>
<dbReference type="EMBL" id="JAVDQN010000002">
    <property type="protein sequence ID" value="MDR6375588.1"/>
    <property type="molecule type" value="Genomic_DNA"/>
</dbReference>
<gene>
    <name evidence="5" type="ORF">J2776_002288</name>
    <name evidence="4" type="ORF">J2793_003325</name>
</gene>
<evidence type="ECO:0000313" key="4">
    <source>
        <dbReference type="EMBL" id="MDP9647879.1"/>
    </source>
</evidence>
<organism evidence="4 7">
    <name type="scientific">Paraburkholderia caledonica</name>
    <dbReference type="NCBI Taxonomy" id="134536"/>
    <lineage>
        <taxon>Bacteria</taxon>
        <taxon>Pseudomonadati</taxon>
        <taxon>Pseudomonadota</taxon>
        <taxon>Betaproteobacteria</taxon>
        <taxon>Burkholderiales</taxon>
        <taxon>Burkholderiaceae</taxon>
        <taxon>Paraburkholderia</taxon>
    </lineage>
</organism>
<dbReference type="RefSeq" id="WP_020066806.1">
    <property type="nucleotide sequence ID" value="NZ_JAURTK010000003.1"/>
</dbReference>
<dbReference type="Proteomes" id="UP001185254">
    <property type="component" value="Unassembled WGS sequence"/>
</dbReference>
<sequence length="119" mass="11968">MQTRAIILTVAAATAFTATSLIGVGTAWAADSSAASTGGTSKKQMRAENRALSHAVRQSLTKVKGLNSSHINVLAHGSTVTLAGTAPDQSQIDSAQAAASKVAGVSHVNNELTVSEPGN</sequence>
<accession>A0AB73IFH4</accession>
<dbReference type="Pfam" id="PF04972">
    <property type="entry name" value="BON"/>
    <property type="match status" value="1"/>
</dbReference>
<dbReference type="PANTHER" id="PTHR34606:SF15">
    <property type="entry name" value="BON DOMAIN-CONTAINING PROTEIN"/>
    <property type="match status" value="1"/>
</dbReference>
<dbReference type="Gene3D" id="3.30.1340.30">
    <property type="match status" value="1"/>
</dbReference>
<feature type="domain" description="BON" evidence="3">
    <location>
        <begin position="48"/>
        <end position="116"/>
    </location>
</feature>
<name>A0AB73IFH4_9BURK</name>
<keyword evidence="6" id="KW-1185">Reference proteome</keyword>
<reference evidence="4 6" key="1">
    <citation type="submission" date="2023-07" db="EMBL/GenBank/DDBJ databases">
        <title>Sorghum-associated microbial communities from plants grown in Nebraska, USA.</title>
        <authorList>
            <person name="Schachtman D."/>
        </authorList>
    </citation>
    <scope>NUCLEOTIDE SEQUENCE</scope>
    <source>
        <strain evidence="5 6">DS1039</strain>
        <strain evidence="4">DS1061</strain>
    </source>
</reference>
<feature type="compositionally biased region" description="Low complexity" evidence="1">
    <location>
        <begin position="30"/>
        <end position="41"/>
    </location>
</feature>
<evidence type="ECO:0000313" key="5">
    <source>
        <dbReference type="EMBL" id="MDR6375588.1"/>
    </source>
</evidence>
<protein>
    <submittedName>
        <fullName evidence="4">Osmotically-inducible protein OsmY</fullName>
    </submittedName>
</protein>
<evidence type="ECO:0000313" key="6">
    <source>
        <dbReference type="Proteomes" id="UP001185254"/>
    </source>
</evidence>
<dbReference type="Proteomes" id="UP001229486">
    <property type="component" value="Unassembled WGS sequence"/>
</dbReference>
<dbReference type="PROSITE" id="PS50914">
    <property type="entry name" value="BON"/>
    <property type="match status" value="1"/>
</dbReference>
<dbReference type="InterPro" id="IPR051686">
    <property type="entry name" value="Lipoprotein_DolP"/>
</dbReference>
<proteinExistence type="predicted"/>
<feature type="region of interest" description="Disordered" evidence="1">
    <location>
        <begin position="30"/>
        <end position="53"/>
    </location>
</feature>
<evidence type="ECO:0000313" key="7">
    <source>
        <dbReference type="Proteomes" id="UP001229486"/>
    </source>
</evidence>
<dbReference type="EMBL" id="JAURTK010000003">
    <property type="protein sequence ID" value="MDP9647879.1"/>
    <property type="molecule type" value="Genomic_DNA"/>
</dbReference>
<feature type="signal peptide" evidence="2">
    <location>
        <begin position="1"/>
        <end position="29"/>
    </location>
</feature>
<evidence type="ECO:0000256" key="1">
    <source>
        <dbReference type="SAM" id="MobiDB-lite"/>
    </source>
</evidence>
<dbReference type="AlphaFoldDB" id="A0AB73IFH4"/>